<protein>
    <recommendedName>
        <fullName evidence="4">MARVEL domain-containing protein</fullName>
    </recommendedName>
</protein>
<proteinExistence type="predicted"/>
<name>A0A2C5XFI6_9HYPO</name>
<dbReference type="Proteomes" id="UP000226192">
    <property type="component" value="Unassembled WGS sequence"/>
</dbReference>
<evidence type="ECO:0000256" key="1">
    <source>
        <dbReference type="SAM" id="Phobius"/>
    </source>
</evidence>
<feature type="transmembrane region" description="Helical" evidence="1">
    <location>
        <begin position="67"/>
        <end position="90"/>
    </location>
</feature>
<dbReference type="STRING" id="1399860.A0A2C5XFI6"/>
<keyword evidence="1" id="KW-1133">Transmembrane helix</keyword>
<keyword evidence="1" id="KW-0812">Transmembrane</keyword>
<keyword evidence="3" id="KW-1185">Reference proteome</keyword>
<accession>A0A2C5XFI6</accession>
<dbReference type="AlphaFoldDB" id="A0A2C5XFI6"/>
<comment type="caution">
    <text evidence="2">The sequence shown here is derived from an EMBL/GenBank/DDBJ whole genome shotgun (WGS) entry which is preliminary data.</text>
</comment>
<feature type="transmembrane region" description="Helical" evidence="1">
    <location>
        <begin position="164"/>
        <end position="187"/>
    </location>
</feature>
<dbReference type="EMBL" id="NJET01000130">
    <property type="protein sequence ID" value="PHH60758.1"/>
    <property type="molecule type" value="Genomic_DNA"/>
</dbReference>
<evidence type="ECO:0000313" key="2">
    <source>
        <dbReference type="EMBL" id="PHH60758.1"/>
    </source>
</evidence>
<organism evidence="2 3">
    <name type="scientific">Ophiocordyceps australis</name>
    <dbReference type="NCBI Taxonomy" id="1399860"/>
    <lineage>
        <taxon>Eukaryota</taxon>
        <taxon>Fungi</taxon>
        <taxon>Dikarya</taxon>
        <taxon>Ascomycota</taxon>
        <taxon>Pezizomycotina</taxon>
        <taxon>Sordariomycetes</taxon>
        <taxon>Hypocreomycetidae</taxon>
        <taxon>Hypocreales</taxon>
        <taxon>Ophiocordycipitaceae</taxon>
        <taxon>Ophiocordyceps</taxon>
    </lineage>
</organism>
<dbReference type="OrthoDB" id="3930290at2759"/>
<feature type="transmembrane region" description="Helical" evidence="1">
    <location>
        <begin position="35"/>
        <end position="55"/>
    </location>
</feature>
<gene>
    <name evidence="2" type="ORF">CDD81_1296</name>
</gene>
<evidence type="ECO:0000313" key="3">
    <source>
        <dbReference type="Proteomes" id="UP000226192"/>
    </source>
</evidence>
<evidence type="ECO:0008006" key="4">
    <source>
        <dbReference type="Google" id="ProtNLM"/>
    </source>
</evidence>
<feature type="transmembrane region" description="Helical" evidence="1">
    <location>
        <begin position="96"/>
        <end position="118"/>
    </location>
</feature>
<sequence length="190" mass="21747">MAAPSLLSGHSARLYRPAVVSHIRTYNWPPWQLNFWIFVMVLTSTTIVAVFSIFIQTQFQLELPVPWYFTYYVTVGALALLSIVGLFWLIHVRRLLPAIVMMGAFIIFVLWLVGLVVISIQFWGPNGSIYSNCKAHVFSQNPKGKTLETLAWLQQRNICQSWQLVFAMGLIGAIFLVWLMIMAYQVFVNS</sequence>
<reference evidence="2 3" key="1">
    <citation type="submission" date="2017-06" db="EMBL/GenBank/DDBJ databases">
        <title>Ant-infecting Ophiocordyceps genomes reveal a high diversity of potential behavioral manipulation genes and a possible major role for enterotoxins.</title>
        <authorList>
            <person name="De Bekker C."/>
            <person name="Evans H.C."/>
            <person name="Brachmann A."/>
            <person name="Hughes D.P."/>
        </authorList>
    </citation>
    <scope>NUCLEOTIDE SEQUENCE [LARGE SCALE GENOMIC DNA]</scope>
    <source>
        <strain evidence="2 3">Map64</strain>
    </source>
</reference>
<keyword evidence="1" id="KW-0472">Membrane</keyword>